<evidence type="ECO:0008006" key="3">
    <source>
        <dbReference type="Google" id="ProtNLM"/>
    </source>
</evidence>
<accession>A0A544YRW2</accession>
<comment type="caution">
    <text evidence="1">The sequence shown here is derived from an EMBL/GenBank/DDBJ whole genome shotgun (WGS) entry which is preliminary data.</text>
</comment>
<dbReference type="PANTHER" id="PTHR34613:SF1">
    <property type="entry name" value="SLL6017 PROTEIN"/>
    <property type="match status" value="1"/>
</dbReference>
<evidence type="ECO:0000313" key="2">
    <source>
        <dbReference type="Proteomes" id="UP000316541"/>
    </source>
</evidence>
<dbReference type="RefSeq" id="WP_142620308.1">
    <property type="nucleotide sequence ID" value="NZ_VIRM01000023.1"/>
</dbReference>
<proteinExistence type="predicted"/>
<dbReference type="EMBL" id="VIRM01000023">
    <property type="protein sequence ID" value="TQS19476.1"/>
    <property type="molecule type" value="Genomic_DNA"/>
</dbReference>
<reference evidence="1 2" key="1">
    <citation type="submission" date="2019-07" db="EMBL/GenBank/DDBJ databases">
        <title>Microbispora hainanensis DSM 45428.</title>
        <authorList>
            <person name="Thawai C."/>
        </authorList>
    </citation>
    <scope>NUCLEOTIDE SEQUENCE [LARGE SCALE GENOMIC DNA]</scope>
    <source>
        <strain evidence="1 2">DSM 45428</strain>
    </source>
</reference>
<dbReference type="AlphaFoldDB" id="A0A544YRW2"/>
<dbReference type="PANTHER" id="PTHR34613">
    <property type="entry name" value="SLL0800 PROTEIN"/>
    <property type="match status" value="1"/>
</dbReference>
<name>A0A544YRW2_9ACTN</name>
<evidence type="ECO:0000313" key="1">
    <source>
        <dbReference type="EMBL" id="TQS19476.1"/>
    </source>
</evidence>
<organism evidence="1 2">
    <name type="scientific">Microbispora hainanensis</name>
    <dbReference type="NCBI Taxonomy" id="568844"/>
    <lineage>
        <taxon>Bacteria</taxon>
        <taxon>Bacillati</taxon>
        <taxon>Actinomycetota</taxon>
        <taxon>Actinomycetes</taxon>
        <taxon>Streptosporangiales</taxon>
        <taxon>Streptosporangiaceae</taxon>
        <taxon>Microbispora</taxon>
    </lineage>
</organism>
<sequence>MALAEHEALVRLFCERPDLAADLLTRSLRVELPDYDYAGLESADLTEVTPAERRADSVVVFRRKRPEADPQPVLAVIVEVQRRQDPGKMWSWPMYLVSLRSRLECPVILLVVCPEASVARWCARPIDLGHPGLVLTPLVAGPNEVPVITDPSQAAEDIELAVLSAIHHAATPEGPEILNALFAALHNLDRDLGGMYADMVRAALPREVWDHLEEHLKSETYEYLSDWARENIAKGKAEGRVEGKAEGKAEGQAEAILTVLSARGIEVSDDFSERIRKCHDFDRLSAWLRAAATVDSSDKLLGDIS</sequence>
<gene>
    <name evidence="1" type="ORF">FLX08_19500</name>
</gene>
<dbReference type="Proteomes" id="UP000316541">
    <property type="component" value="Unassembled WGS sequence"/>
</dbReference>
<protein>
    <recommendedName>
        <fullName evidence="3">Rpn family recombination-promoting nuclease/putative transposase</fullName>
    </recommendedName>
</protein>